<evidence type="ECO:0000256" key="3">
    <source>
        <dbReference type="ARBA" id="ARBA00023052"/>
    </source>
</evidence>
<protein>
    <recommendedName>
        <fullName evidence="4">Transketolase N-terminal domain-containing protein</fullName>
    </recommendedName>
</protein>
<evidence type="ECO:0000256" key="1">
    <source>
        <dbReference type="ARBA" id="ARBA00001964"/>
    </source>
</evidence>
<organism evidence="5 6">
    <name type="scientific">Methylobacterium tarhaniae</name>
    <dbReference type="NCBI Taxonomy" id="1187852"/>
    <lineage>
        <taxon>Bacteria</taxon>
        <taxon>Pseudomonadati</taxon>
        <taxon>Pseudomonadota</taxon>
        <taxon>Alphaproteobacteria</taxon>
        <taxon>Hyphomicrobiales</taxon>
        <taxon>Methylobacteriaceae</taxon>
        <taxon>Methylobacterium</taxon>
    </lineage>
</organism>
<dbReference type="OrthoDB" id="8732661at2"/>
<dbReference type="InterPro" id="IPR029061">
    <property type="entry name" value="THDP-binding"/>
</dbReference>
<reference evidence="5 6" key="1">
    <citation type="submission" date="2015-03" db="EMBL/GenBank/DDBJ databases">
        <title>Genome sequencing of Methylobacterium tarhaniae DSM 25844.</title>
        <authorList>
            <person name="Chaudhry V."/>
            <person name="Patil P.B."/>
        </authorList>
    </citation>
    <scope>NUCLEOTIDE SEQUENCE [LARGE SCALE GENOMIC DNA]</scope>
    <source>
        <strain evidence="5 6">DSM 25844</strain>
    </source>
</reference>
<keyword evidence="6" id="KW-1185">Reference proteome</keyword>
<dbReference type="CDD" id="cd02012">
    <property type="entry name" value="TPP_TK"/>
    <property type="match status" value="1"/>
</dbReference>
<dbReference type="InterPro" id="IPR005474">
    <property type="entry name" value="Transketolase_N"/>
</dbReference>
<evidence type="ECO:0000256" key="2">
    <source>
        <dbReference type="ARBA" id="ARBA00007131"/>
    </source>
</evidence>
<proteinExistence type="inferred from homology"/>
<evidence type="ECO:0000313" key="6">
    <source>
        <dbReference type="Proteomes" id="UP000036449"/>
    </source>
</evidence>
<comment type="similarity">
    <text evidence="2">Belongs to the transketolase family.</text>
</comment>
<dbReference type="Pfam" id="PF00456">
    <property type="entry name" value="Transketolase_N"/>
    <property type="match status" value="1"/>
</dbReference>
<gene>
    <name evidence="5" type="ORF">VQ03_11260</name>
</gene>
<evidence type="ECO:0000259" key="4">
    <source>
        <dbReference type="Pfam" id="PF00456"/>
    </source>
</evidence>
<dbReference type="Gene3D" id="3.40.50.970">
    <property type="match status" value="1"/>
</dbReference>
<name>A0A0J6T8V2_9HYPH</name>
<dbReference type="PATRIC" id="fig|1187852.3.peg.6160"/>
<dbReference type="RefSeq" id="WP_048450957.1">
    <property type="nucleotide sequence ID" value="NZ_JBNNPJ010000079.1"/>
</dbReference>
<dbReference type="PANTHER" id="PTHR47514:SF1">
    <property type="entry name" value="TRANSKETOLASE N-TERMINAL SECTION-RELATED"/>
    <property type="match status" value="1"/>
</dbReference>
<accession>A0A0J6T8V2</accession>
<dbReference type="Proteomes" id="UP000036449">
    <property type="component" value="Unassembled WGS sequence"/>
</dbReference>
<sequence length="288" mass="31576">MRQQPVPGNGFAPLGLDDLREMARVNRLDVAAMFMAAGNGHFGSCYSCTEIVTALYFAVMRVDAASPDWPDRDRFVLGKGHAAPTLYSALIRRGFIPESWIPDFETRVGARLATHPSRRSQPGVDSSQGALGHGLSNACGMALAGRLDGRDYRVYAVLGDGELHEGSVWEAAAFAPKHRLDNLVAVVDRNGLCVDGRTDEVLPLEPLADRWRSFGWDVVETDGHDLATLVPILDVPRFDGSGRPRVVIARTVKGRGVSFMEDVRSWHADAISPAQYEALRVELREVLR</sequence>
<dbReference type="AlphaFoldDB" id="A0A0J6T8V2"/>
<comment type="caution">
    <text evidence="5">The sequence shown here is derived from an EMBL/GenBank/DDBJ whole genome shotgun (WGS) entry which is preliminary data.</text>
</comment>
<evidence type="ECO:0000313" key="5">
    <source>
        <dbReference type="EMBL" id="KMO42307.1"/>
    </source>
</evidence>
<comment type="cofactor">
    <cofactor evidence="1">
        <name>thiamine diphosphate</name>
        <dbReference type="ChEBI" id="CHEBI:58937"/>
    </cofactor>
</comment>
<feature type="domain" description="Transketolase N-terminal" evidence="4">
    <location>
        <begin position="26"/>
        <end position="280"/>
    </location>
</feature>
<dbReference type="EMBL" id="LABZ01000070">
    <property type="protein sequence ID" value="KMO42307.1"/>
    <property type="molecule type" value="Genomic_DNA"/>
</dbReference>
<dbReference type="SUPFAM" id="SSF52518">
    <property type="entry name" value="Thiamin diphosphate-binding fold (THDP-binding)"/>
    <property type="match status" value="1"/>
</dbReference>
<dbReference type="PANTHER" id="PTHR47514">
    <property type="entry name" value="TRANSKETOLASE N-TERMINAL SECTION-RELATED"/>
    <property type="match status" value="1"/>
</dbReference>
<keyword evidence="3" id="KW-0786">Thiamine pyrophosphate</keyword>